<evidence type="ECO:0000313" key="1">
    <source>
        <dbReference type="EMBL" id="MBX55219.1"/>
    </source>
</evidence>
<accession>A0A2P2PKQ3</accession>
<name>A0A2P2PKQ3_RHIMU</name>
<proteinExistence type="predicted"/>
<dbReference type="EMBL" id="GGEC01074735">
    <property type="protein sequence ID" value="MBX55219.1"/>
    <property type="molecule type" value="Transcribed_RNA"/>
</dbReference>
<sequence>MHVCILLDGKAKVPTICYIKLRSGGRFKMSRELNGCCLHLSGSHKLPKHVHLERCSTWTGNFCHFKQSSH</sequence>
<dbReference type="AlphaFoldDB" id="A0A2P2PKQ3"/>
<organism evidence="1">
    <name type="scientific">Rhizophora mucronata</name>
    <name type="common">Asiatic mangrove</name>
    <dbReference type="NCBI Taxonomy" id="61149"/>
    <lineage>
        <taxon>Eukaryota</taxon>
        <taxon>Viridiplantae</taxon>
        <taxon>Streptophyta</taxon>
        <taxon>Embryophyta</taxon>
        <taxon>Tracheophyta</taxon>
        <taxon>Spermatophyta</taxon>
        <taxon>Magnoliopsida</taxon>
        <taxon>eudicotyledons</taxon>
        <taxon>Gunneridae</taxon>
        <taxon>Pentapetalae</taxon>
        <taxon>rosids</taxon>
        <taxon>fabids</taxon>
        <taxon>Malpighiales</taxon>
        <taxon>Rhizophoraceae</taxon>
        <taxon>Rhizophora</taxon>
    </lineage>
</organism>
<protein>
    <submittedName>
        <fullName evidence="1">B3 domain-containing protein Os07g0563300</fullName>
    </submittedName>
</protein>
<reference evidence="1" key="1">
    <citation type="submission" date="2018-02" db="EMBL/GenBank/DDBJ databases">
        <title>Rhizophora mucronata_Transcriptome.</title>
        <authorList>
            <person name="Meera S.P."/>
            <person name="Sreeshan A."/>
            <person name="Augustine A."/>
        </authorList>
    </citation>
    <scope>NUCLEOTIDE SEQUENCE</scope>
    <source>
        <tissue evidence="1">Leaf</tissue>
    </source>
</reference>